<feature type="transmembrane region" description="Helical" evidence="1">
    <location>
        <begin position="227"/>
        <end position="246"/>
    </location>
</feature>
<evidence type="ECO:0000313" key="2">
    <source>
        <dbReference type="Ensembl" id="ENSCINP00000020058.3"/>
    </source>
</evidence>
<feature type="transmembrane region" description="Helical" evidence="1">
    <location>
        <begin position="266"/>
        <end position="288"/>
    </location>
</feature>
<reference evidence="3" key="1">
    <citation type="journal article" date="2002" name="Science">
        <title>The draft genome of Ciona intestinalis: insights into chordate and vertebrate origins.</title>
        <authorList>
            <person name="Dehal P."/>
            <person name="Satou Y."/>
            <person name="Campbell R.K."/>
            <person name="Chapman J."/>
            <person name="Degnan B."/>
            <person name="De Tomaso A."/>
            <person name="Davidson B."/>
            <person name="Di Gregorio A."/>
            <person name="Gelpke M."/>
            <person name="Goodstein D.M."/>
            <person name="Harafuji N."/>
            <person name="Hastings K.E."/>
            <person name="Ho I."/>
            <person name="Hotta K."/>
            <person name="Huang W."/>
            <person name="Kawashima T."/>
            <person name="Lemaire P."/>
            <person name="Martinez D."/>
            <person name="Meinertzhagen I.A."/>
            <person name="Necula S."/>
            <person name="Nonaka M."/>
            <person name="Putnam N."/>
            <person name="Rash S."/>
            <person name="Saiga H."/>
            <person name="Satake M."/>
            <person name="Terry A."/>
            <person name="Yamada L."/>
            <person name="Wang H.G."/>
            <person name="Awazu S."/>
            <person name="Azumi K."/>
            <person name="Boore J."/>
            <person name="Branno M."/>
            <person name="Chin-Bow S."/>
            <person name="DeSantis R."/>
            <person name="Doyle S."/>
            <person name="Francino P."/>
            <person name="Keys D.N."/>
            <person name="Haga S."/>
            <person name="Hayashi H."/>
            <person name="Hino K."/>
            <person name="Imai K.S."/>
            <person name="Inaba K."/>
            <person name="Kano S."/>
            <person name="Kobayashi K."/>
            <person name="Kobayashi M."/>
            <person name="Lee B.I."/>
            <person name="Makabe K.W."/>
            <person name="Manohar C."/>
            <person name="Matassi G."/>
            <person name="Medina M."/>
            <person name="Mochizuki Y."/>
            <person name="Mount S."/>
            <person name="Morishita T."/>
            <person name="Miura S."/>
            <person name="Nakayama A."/>
            <person name="Nishizaka S."/>
            <person name="Nomoto H."/>
            <person name="Ohta F."/>
            <person name="Oishi K."/>
            <person name="Rigoutsos I."/>
            <person name="Sano M."/>
            <person name="Sasaki A."/>
            <person name="Sasakura Y."/>
            <person name="Shoguchi E."/>
            <person name="Shin-i T."/>
            <person name="Spagnuolo A."/>
            <person name="Stainier D."/>
            <person name="Suzuki M.M."/>
            <person name="Tassy O."/>
            <person name="Takatori N."/>
            <person name="Tokuoka M."/>
            <person name="Yagi K."/>
            <person name="Yoshizaki F."/>
            <person name="Wada S."/>
            <person name="Zhang C."/>
            <person name="Hyatt P.D."/>
            <person name="Larimer F."/>
            <person name="Detter C."/>
            <person name="Doggett N."/>
            <person name="Glavina T."/>
            <person name="Hawkins T."/>
            <person name="Richardson P."/>
            <person name="Lucas S."/>
            <person name="Kohara Y."/>
            <person name="Levine M."/>
            <person name="Satoh N."/>
            <person name="Rokhsar D.S."/>
        </authorList>
    </citation>
    <scope>NUCLEOTIDE SEQUENCE [LARGE SCALE GENOMIC DNA]</scope>
</reference>
<evidence type="ECO:0000256" key="1">
    <source>
        <dbReference type="SAM" id="Phobius"/>
    </source>
</evidence>
<proteinExistence type="predicted"/>
<feature type="transmembrane region" description="Helical" evidence="1">
    <location>
        <begin position="390"/>
        <end position="411"/>
    </location>
</feature>
<feature type="transmembrane region" description="Helical" evidence="1">
    <location>
        <begin position="358"/>
        <end position="378"/>
    </location>
</feature>
<dbReference type="InterPro" id="IPR050327">
    <property type="entry name" value="Proton-linked_MCT"/>
</dbReference>
<feature type="transmembrane region" description="Helical" evidence="1">
    <location>
        <begin position="20"/>
        <end position="42"/>
    </location>
</feature>
<dbReference type="PANTHER" id="PTHR11360">
    <property type="entry name" value="MONOCARBOXYLATE TRANSPORTER"/>
    <property type="match status" value="1"/>
</dbReference>
<dbReference type="Proteomes" id="UP000008144">
    <property type="component" value="Chromosome 7"/>
</dbReference>
<dbReference type="AlphaFoldDB" id="F6R5Y6"/>
<dbReference type="Ensembl" id="ENSCINT00000020058.3">
    <property type="protein sequence ID" value="ENSCINP00000020058.3"/>
    <property type="gene ID" value="ENSCING00000009938.3"/>
</dbReference>
<dbReference type="InterPro" id="IPR011701">
    <property type="entry name" value="MFS"/>
</dbReference>
<feature type="transmembrane region" description="Helical" evidence="1">
    <location>
        <begin position="115"/>
        <end position="138"/>
    </location>
</feature>
<reference evidence="2" key="4">
    <citation type="submission" date="2025-09" db="UniProtKB">
        <authorList>
            <consortium name="Ensembl"/>
        </authorList>
    </citation>
    <scope>IDENTIFICATION</scope>
</reference>
<keyword evidence="1" id="KW-0812">Transmembrane</keyword>
<reference evidence="2" key="2">
    <citation type="journal article" date="2008" name="Genome Biol.">
        <title>Improved genome assembly and evidence-based global gene model set for the chordate Ciona intestinalis: new insight into intron and operon populations.</title>
        <authorList>
            <person name="Satou Y."/>
            <person name="Mineta K."/>
            <person name="Ogasawara M."/>
            <person name="Sasakura Y."/>
            <person name="Shoguchi E."/>
            <person name="Ueno K."/>
            <person name="Yamada L."/>
            <person name="Matsumoto J."/>
            <person name="Wasserscheid J."/>
            <person name="Dewar K."/>
            <person name="Wiley G.B."/>
            <person name="Macmil S.L."/>
            <person name="Roe B.A."/>
            <person name="Zeller R.W."/>
            <person name="Hastings K.E."/>
            <person name="Lemaire P."/>
            <person name="Lindquist E."/>
            <person name="Endo T."/>
            <person name="Hotta K."/>
            <person name="Inaba K."/>
        </authorList>
    </citation>
    <scope>NUCLEOTIDE SEQUENCE [LARGE SCALE GENOMIC DNA]</scope>
    <source>
        <strain evidence="2">wild type</strain>
    </source>
</reference>
<gene>
    <name evidence="2" type="primary">LOC100178687</name>
</gene>
<feature type="transmembrane region" description="Helical" evidence="1">
    <location>
        <begin position="176"/>
        <end position="195"/>
    </location>
</feature>
<feature type="transmembrane region" description="Helical" evidence="1">
    <location>
        <begin position="334"/>
        <end position="351"/>
    </location>
</feature>
<dbReference type="FunFam" id="1.20.1250.20:FF:001701">
    <property type="entry name" value="Uncharacterized protein"/>
    <property type="match status" value="1"/>
</dbReference>
<dbReference type="Pfam" id="PF07690">
    <property type="entry name" value="MFS_1"/>
    <property type="match status" value="1"/>
</dbReference>
<dbReference type="EMBL" id="EAAA01002369">
    <property type="status" value="NOT_ANNOTATED_CDS"/>
    <property type="molecule type" value="Genomic_DNA"/>
</dbReference>
<evidence type="ECO:0000313" key="3">
    <source>
        <dbReference type="Proteomes" id="UP000008144"/>
    </source>
</evidence>
<dbReference type="OMA" id="IPARPIM"/>
<dbReference type="GO" id="GO:0008028">
    <property type="term" value="F:monocarboxylic acid transmembrane transporter activity"/>
    <property type="evidence" value="ECO:0000318"/>
    <property type="project" value="GO_Central"/>
</dbReference>
<keyword evidence="1" id="KW-1133">Transmembrane helix</keyword>
<name>F6R5Y6_CIOIN</name>
<feature type="transmembrane region" description="Helical" evidence="1">
    <location>
        <begin position="145"/>
        <end position="164"/>
    </location>
</feature>
<dbReference type="SUPFAM" id="SSF103473">
    <property type="entry name" value="MFS general substrate transporter"/>
    <property type="match status" value="1"/>
</dbReference>
<protein>
    <submittedName>
        <fullName evidence="2">Monocarboxylate transporter 2</fullName>
    </submittedName>
</protein>
<dbReference type="InterPro" id="IPR036259">
    <property type="entry name" value="MFS_trans_sf"/>
</dbReference>
<dbReference type="GO" id="GO:0005886">
    <property type="term" value="C:plasma membrane"/>
    <property type="evidence" value="ECO:0000318"/>
    <property type="project" value="GO_Central"/>
</dbReference>
<dbReference type="GO" id="GO:0016323">
    <property type="term" value="C:basolateral plasma membrane"/>
    <property type="evidence" value="ECO:0000318"/>
    <property type="project" value="GO_Central"/>
</dbReference>
<feature type="transmembrane region" description="Helical" evidence="1">
    <location>
        <begin position="62"/>
        <end position="83"/>
    </location>
</feature>
<keyword evidence="1" id="KW-0472">Membrane</keyword>
<feature type="transmembrane region" description="Helical" evidence="1">
    <location>
        <begin position="300"/>
        <end position="328"/>
    </location>
</feature>
<accession>F6R5Y6</accession>
<dbReference type="Gene3D" id="1.20.1250.20">
    <property type="entry name" value="MFS general substrate transporter like domains"/>
    <property type="match status" value="1"/>
</dbReference>
<dbReference type="STRING" id="7719.ENSCINP00000020058"/>
<dbReference type="HOGENOM" id="CLU_001265_59_1_1"/>
<reference evidence="2" key="3">
    <citation type="submission" date="2025-08" db="UniProtKB">
        <authorList>
            <consortium name="Ensembl"/>
        </authorList>
    </citation>
    <scope>IDENTIFICATION</scope>
</reference>
<organism evidence="2 3">
    <name type="scientific">Ciona intestinalis</name>
    <name type="common">Transparent sea squirt</name>
    <name type="synonym">Ascidia intestinalis</name>
    <dbReference type="NCBI Taxonomy" id="7719"/>
    <lineage>
        <taxon>Eukaryota</taxon>
        <taxon>Metazoa</taxon>
        <taxon>Chordata</taxon>
        <taxon>Tunicata</taxon>
        <taxon>Ascidiacea</taxon>
        <taxon>Phlebobranchia</taxon>
        <taxon>Cionidae</taxon>
        <taxon>Ciona</taxon>
    </lineage>
</organism>
<dbReference type="PANTHER" id="PTHR11360:SF313">
    <property type="entry name" value="MONOCARBOXYLATE TRANSPORTER 13-LIKE ISOFORM X1"/>
    <property type="match status" value="1"/>
</dbReference>
<dbReference type="GeneTree" id="ENSGT00940000165635"/>
<sequence>MVRCTLKNETKLKKPPNGGWGWVVVFASFCVDAIAFAVGKGLGMFFTGIKEEFNASNSEVSLVLSLFFACMGFAGLVVGVLIEILDVRKILLLCGVVSCGGLTMCAFSPSIGFMYIGSVLSLACGSAFIASSSHTVIYFSTLMPLANGIVLTGSPIGATFVPYFNKFLLSEYGWRGGLLILAGISLNFSSFGALVRPIAIAKVETAVKEAHERVSNGSRVFAALKKYWLALLFLFFNVLFALAAFVPNVYIVPFAESKNYSESDCALFLSLISVGDIFCRPLAGAILTKSDLCKKHILSLVAFLMILFSAAQLLLVHCSSFFCLVLYTSLYGCLYGSACTATMIAMPLLVGKQNLERYYGAFFTVGGVSTLIGVPFAGSLVDAHGRFEDVFLYAFVCTFAGGIYVLILSFLKCCKSDQETVVVS</sequence>
<keyword evidence="3" id="KW-1185">Reference proteome</keyword>
<dbReference type="InParanoid" id="F6R5Y6"/>
<feature type="transmembrane region" description="Helical" evidence="1">
    <location>
        <begin position="90"/>
        <end position="109"/>
    </location>
</feature>